<dbReference type="InterPro" id="IPR019787">
    <property type="entry name" value="Znf_PHD-finger"/>
</dbReference>
<dbReference type="EMBL" id="GL732555">
    <property type="protein sequence ID" value="EFX78955.1"/>
    <property type="molecule type" value="Genomic_DNA"/>
</dbReference>
<dbReference type="PROSITE" id="PS50016">
    <property type="entry name" value="ZF_PHD_2"/>
    <property type="match status" value="1"/>
</dbReference>
<evidence type="ECO:0000256" key="2">
    <source>
        <dbReference type="ARBA" id="ARBA00022723"/>
    </source>
</evidence>
<dbReference type="InterPro" id="IPR011011">
    <property type="entry name" value="Znf_FYVE_PHD"/>
</dbReference>
<evidence type="ECO:0000256" key="3">
    <source>
        <dbReference type="ARBA" id="ARBA00022771"/>
    </source>
</evidence>
<dbReference type="InterPro" id="IPR013083">
    <property type="entry name" value="Znf_RING/FYVE/PHD"/>
</dbReference>
<dbReference type="AlphaFoldDB" id="E9GNH7"/>
<feature type="compositionally biased region" description="Basic and acidic residues" evidence="9">
    <location>
        <begin position="279"/>
        <end position="346"/>
    </location>
</feature>
<feature type="region of interest" description="Disordered" evidence="9">
    <location>
        <begin position="444"/>
        <end position="562"/>
    </location>
</feature>
<dbReference type="GO" id="GO:0045944">
    <property type="term" value="P:positive regulation of transcription by RNA polymerase II"/>
    <property type="evidence" value="ECO:0000318"/>
    <property type="project" value="GO_Central"/>
</dbReference>
<reference evidence="11 12" key="1">
    <citation type="journal article" date="2011" name="Science">
        <title>The ecoresponsive genome of Daphnia pulex.</title>
        <authorList>
            <person name="Colbourne J.K."/>
            <person name="Pfrender M.E."/>
            <person name="Gilbert D."/>
            <person name="Thomas W.K."/>
            <person name="Tucker A."/>
            <person name="Oakley T.H."/>
            <person name="Tokishita S."/>
            <person name="Aerts A."/>
            <person name="Arnold G.J."/>
            <person name="Basu M.K."/>
            <person name="Bauer D.J."/>
            <person name="Caceres C.E."/>
            <person name="Carmel L."/>
            <person name="Casola C."/>
            <person name="Choi J.H."/>
            <person name="Detter J.C."/>
            <person name="Dong Q."/>
            <person name="Dusheyko S."/>
            <person name="Eads B.D."/>
            <person name="Frohlich T."/>
            <person name="Geiler-Samerotte K.A."/>
            <person name="Gerlach D."/>
            <person name="Hatcher P."/>
            <person name="Jogdeo S."/>
            <person name="Krijgsveld J."/>
            <person name="Kriventseva E.V."/>
            <person name="Kultz D."/>
            <person name="Laforsch C."/>
            <person name="Lindquist E."/>
            <person name="Lopez J."/>
            <person name="Manak J.R."/>
            <person name="Muller J."/>
            <person name="Pangilinan J."/>
            <person name="Patwardhan R.P."/>
            <person name="Pitluck S."/>
            <person name="Pritham E.J."/>
            <person name="Rechtsteiner A."/>
            <person name="Rho M."/>
            <person name="Rogozin I.B."/>
            <person name="Sakarya O."/>
            <person name="Salamov A."/>
            <person name="Schaack S."/>
            <person name="Shapiro H."/>
            <person name="Shiga Y."/>
            <person name="Skalitzky C."/>
            <person name="Smith Z."/>
            <person name="Souvorov A."/>
            <person name="Sung W."/>
            <person name="Tang Z."/>
            <person name="Tsuchiya D."/>
            <person name="Tu H."/>
            <person name="Vos H."/>
            <person name="Wang M."/>
            <person name="Wolf Y.I."/>
            <person name="Yamagata H."/>
            <person name="Yamada T."/>
            <person name="Ye Y."/>
            <person name="Shaw J.R."/>
            <person name="Andrews J."/>
            <person name="Crease T.J."/>
            <person name="Tang H."/>
            <person name="Lucas S.M."/>
            <person name="Robertson H.M."/>
            <person name="Bork P."/>
            <person name="Koonin E.V."/>
            <person name="Zdobnov E.M."/>
            <person name="Grigoriev I.V."/>
            <person name="Lynch M."/>
            <person name="Boore J.L."/>
        </authorList>
    </citation>
    <scope>NUCLEOTIDE SEQUENCE [LARGE SCALE GENOMIC DNA]</scope>
</reference>
<dbReference type="InParanoid" id="E9GNH7"/>
<feature type="compositionally biased region" description="Polar residues" evidence="9">
    <location>
        <begin position="627"/>
        <end position="657"/>
    </location>
</feature>
<evidence type="ECO:0000256" key="5">
    <source>
        <dbReference type="ARBA" id="ARBA00023015"/>
    </source>
</evidence>
<feature type="compositionally biased region" description="Basic residues" evidence="9">
    <location>
        <begin position="678"/>
        <end position="701"/>
    </location>
</feature>
<dbReference type="InterPro" id="IPR001965">
    <property type="entry name" value="Znf_PHD"/>
</dbReference>
<keyword evidence="2" id="KW-0479">Metal-binding</keyword>
<feature type="compositionally biased region" description="Basic and acidic residues" evidence="9">
    <location>
        <begin position="719"/>
        <end position="733"/>
    </location>
</feature>
<dbReference type="GO" id="GO:0046982">
    <property type="term" value="F:protein heterodimerization activity"/>
    <property type="evidence" value="ECO:0007669"/>
    <property type="project" value="InterPro"/>
</dbReference>
<feature type="compositionally biased region" description="Basic and acidic residues" evidence="9">
    <location>
        <begin position="854"/>
        <end position="870"/>
    </location>
</feature>
<feature type="region of interest" description="Disordered" evidence="9">
    <location>
        <begin position="627"/>
        <end position="733"/>
    </location>
</feature>
<evidence type="ECO:0000259" key="10">
    <source>
        <dbReference type="PROSITE" id="PS50016"/>
    </source>
</evidence>
<feature type="domain" description="PHD-type" evidence="10">
    <location>
        <begin position="897"/>
        <end position="947"/>
    </location>
</feature>
<keyword evidence="12" id="KW-1185">Reference proteome</keyword>
<protein>
    <recommendedName>
        <fullName evidence="10">PHD-type domain-containing protein</fullName>
    </recommendedName>
</protein>
<dbReference type="OMA" id="ENIHMRQ"/>
<feature type="region of interest" description="Disordered" evidence="9">
    <location>
        <begin position="279"/>
        <end position="350"/>
    </location>
</feature>
<proteinExistence type="predicted"/>
<dbReference type="Gene3D" id="3.30.40.10">
    <property type="entry name" value="Zinc/RING finger domain, C3HC4 (zinc finger)"/>
    <property type="match status" value="1"/>
</dbReference>
<dbReference type="KEGG" id="dpx:DAPPUDRAFT_319993"/>
<dbReference type="CDD" id="cd22916">
    <property type="entry name" value="HFD_TAF3"/>
    <property type="match status" value="1"/>
</dbReference>
<dbReference type="Pfam" id="PF00628">
    <property type="entry name" value="PHD"/>
    <property type="match status" value="1"/>
</dbReference>
<feature type="region of interest" description="Disordered" evidence="9">
    <location>
        <begin position="815"/>
        <end position="870"/>
    </location>
</feature>
<evidence type="ECO:0000256" key="6">
    <source>
        <dbReference type="ARBA" id="ARBA00023163"/>
    </source>
</evidence>
<keyword evidence="6" id="KW-0804">Transcription</keyword>
<dbReference type="Pfam" id="PF07524">
    <property type="entry name" value="Bromo_TP"/>
    <property type="match status" value="1"/>
</dbReference>
<feature type="region of interest" description="Disordered" evidence="9">
    <location>
        <begin position="392"/>
        <end position="428"/>
    </location>
</feature>
<dbReference type="CDD" id="cd15522">
    <property type="entry name" value="PHD_TAF3"/>
    <property type="match status" value="1"/>
</dbReference>
<evidence type="ECO:0000256" key="7">
    <source>
        <dbReference type="ARBA" id="ARBA00023242"/>
    </source>
</evidence>
<dbReference type="Proteomes" id="UP000000305">
    <property type="component" value="Unassembled WGS sequence"/>
</dbReference>
<evidence type="ECO:0000256" key="9">
    <source>
        <dbReference type="SAM" id="MobiDB-lite"/>
    </source>
</evidence>
<evidence type="ECO:0000313" key="12">
    <source>
        <dbReference type="Proteomes" id="UP000000305"/>
    </source>
</evidence>
<dbReference type="PANTHER" id="PTHR46452:SF1">
    <property type="entry name" value="TRANSCRIPTION INITIATION FACTOR TFIID SUBUNIT 3"/>
    <property type="match status" value="1"/>
</dbReference>
<name>E9GNH7_DAPPU</name>
<accession>E9GNH7</accession>
<keyword evidence="5" id="KW-0805">Transcription regulation</keyword>
<dbReference type="GO" id="GO:0005669">
    <property type="term" value="C:transcription factor TFIID complex"/>
    <property type="evidence" value="ECO:0000318"/>
    <property type="project" value="GO_Central"/>
</dbReference>
<dbReference type="InterPro" id="IPR009072">
    <property type="entry name" value="Histone-fold"/>
</dbReference>
<dbReference type="GO" id="GO:0002039">
    <property type="term" value="F:p53 binding"/>
    <property type="evidence" value="ECO:0000318"/>
    <property type="project" value="GO_Central"/>
</dbReference>
<dbReference type="eggNOG" id="KOG2389">
    <property type="taxonomic scope" value="Eukaryota"/>
</dbReference>
<dbReference type="SUPFAM" id="SSF57903">
    <property type="entry name" value="FYVE/PHD zinc finger"/>
    <property type="match status" value="1"/>
</dbReference>
<comment type="subcellular location">
    <subcellularLocation>
        <location evidence="1">Nucleus</location>
    </subcellularLocation>
</comment>
<dbReference type="InterPro" id="IPR019786">
    <property type="entry name" value="Zinc_finger_PHD-type_CS"/>
</dbReference>
<dbReference type="SMART" id="SM00576">
    <property type="entry name" value="BTP"/>
    <property type="match status" value="1"/>
</dbReference>
<evidence type="ECO:0000256" key="1">
    <source>
        <dbReference type="ARBA" id="ARBA00004123"/>
    </source>
</evidence>
<keyword evidence="7" id="KW-0539">Nucleus</keyword>
<dbReference type="Gene3D" id="1.10.20.10">
    <property type="entry name" value="Histone, subunit A"/>
    <property type="match status" value="1"/>
</dbReference>
<evidence type="ECO:0000256" key="8">
    <source>
        <dbReference type="PROSITE-ProRule" id="PRU00146"/>
    </source>
</evidence>
<dbReference type="PROSITE" id="PS01359">
    <property type="entry name" value="ZF_PHD_1"/>
    <property type="match status" value="1"/>
</dbReference>
<keyword evidence="4" id="KW-0862">Zinc</keyword>
<dbReference type="HOGENOM" id="CLU_293248_0_0_1"/>
<dbReference type="SMART" id="SM00249">
    <property type="entry name" value="PHD"/>
    <property type="match status" value="1"/>
</dbReference>
<evidence type="ECO:0000256" key="4">
    <source>
        <dbReference type="ARBA" id="ARBA00022833"/>
    </source>
</evidence>
<evidence type="ECO:0000313" key="11">
    <source>
        <dbReference type="EMBL" id="EFX78955.1"/>
    </source>
</evidence>
<keyword evidence="3 8" id="KW-0863">Zinc-finger</keyword>
<dbReference type="InterPro" id="IPR006565">
    <property type="entry name" value="BTP"/>
</dbReference>
<dbReference type="eggNOG" id="KOG1973">
    <property type="taxonomic scope" value="Eukaryota"/>
</dbReference>
<gene>
    <name evidence="11" type="ORF">DAPPUDRAFT_319993</name>
</gene>
<sequence>MNEFQNEVLRQVVGHCSHNIGWNGIHASSLDLLTEVLQKYLTETGHSLHRYSEQFGRTVPNLDDLGLVFRDMGISIPDLSDYVCNVEPTPFNEDISAIPIPREHALNFLKPGSHEVLSRPVHIHEHLPPMQHIILGEDKVSGDETEIAESLNVSIQESAEPITSLSPHSYSFKRPDGAEKRKGGWLGDDGQPIREISSVMMTTSGYLSSSREGKLPETKIRKICPETELENLPTEKKINMKKLFEGIKKADENSRKCDEKDSDLVKKLNEIIRDREVENEEGKKLQLEPTKEADVEKEGKRERNKDKERVKLQEKEREREVEKEREKEKEKAEKDKIIAKEQEKEKMKKKRKEKLLEEFAFFEKEKSTSFKPSESITPVDSTKQKLNIFKKLSKTKDIDNQASRVAVPPPHRVPPETNESEKGSNASFDEVAFKGVSDIASLSSNSEVFPIEKTKASKKERKLKNKKDRDGFASEIGIVDGQSKGRPGADFFKGDPASSKEESSIQSDSTSGGKSGQNQAKMVTDHGVDLPKRKRGRPPRMMTPEISESQISEVVPPPVHAESPIPSIPKSFFPFSPHFPVPGLVSQPFIQNVPFNLLGVPPLGLRSPLGISPSNMLASLGPIPTNVSPSDFSTTPKGDSTNKIPPSPSPATKSPNIVDSLPESSLHLDTCESDATLSKKKEKRDKKEKEKKKKEKKIKVKVSHEQERKTKREKKKEKKDKEKEKDKDKCKEKEEITVPKITFKFAAAPTSPNPPTPDSTPKLIFKAMVGREGNFTTAASGNRDVLSQSPVQPSIEVAKFSALVTRPPKLVKTVKETPAIKPCGETSLESPSTSQTAPTGSPRTPSPSPKVRREKPQKPPRVTKEKEKKKAEKLGVGDVAVITETVGSYYDEFGNKIWICPACGRQDDGTPMIGCDECDDWYHWVCVGIRVPPAETESWFCQRCIAKKQGSLKDKKKGRKKKSV</sequence>
<dbReference type="OrthoDB" id="436852at2759"/>
<organism evidence="11 12">
    <name type="scientific">Daphnia pulex</name>
    <name type="common">Water flea</name>
    <dbReference type="NCBI Taxonomy" id="6669"/>
    <lineage>
        <taxon>Eukaryota</taxon>
        <taxon>Metazoa</taxon>
        <taxon>Ecdysozoa</taxon>
        <taxon>Arthropoda</taxon>
        <taxon>Crustacea</taxon>
        <taxon>Branchiopoda</taxon>
        <taxon>Diplostraca</taxon>
        <taxon>Cladocera</taxon>
        <taxon>Anomopoda</taxon>
        <taxon>Daphniidae</taxon>
        <taxon>Daphnia</taxon>
    </lineage>
</organism>
<dbReference type="GO" id="GO:0008270">
    <property type="term" value="F:zinc ion binding"/>
    <property type="evidence" value="ECO:0007669"/>
    <property type="project" value="UniProtKB-KW"/>
</dbReference>
<dbReference type="STRING" id="6669.E9GNH7"/>
<dbReference type="PANTHER" id="PTHR46452">
    <property type="entry name" value="TRANSCRIPTION INITIATION FACTOR TFIID SUBUNIT 3"/>
    <property type="match status" value="1"/>
</dbReference>